<keyword evidence="1" id="KW-0862">Zinc</keyword>
<keyword evidence="2" id="KW-0805">Transcription regulation</keyword>
<evidence type="ECO:0000313" key="8">
    <source>
        <dbReference type="Proteomes" id="UP000000709"/>
    </source>
</evidence>
<evidence type="ECO:0000313" key="7">
    <source>
        <dbReference type="EMBL" id="EGW31277.1"/>
    </source>
</evidence>
<dbReference type="PROSITE" id="PS00463">
    <property type="entry name" value="ZN2_CY6_FUNGAL_1"/>
    <property type="match status" value="1"/>
</dbReference>
<feature type="domain" description="Zn(2)-C6 fungal-type" evidence="6">
    <location>
        <begin position="91"/>
        <end position="120"/>
    </location>
</feature>
<reference evidence="7 8" key="1">
    <citation type="journal article" date="2011" name="Proc. Natl. Acad. Sci. U.S.A.">
        <title>Comparative genomics of xylose-fermenting fungi for enhanced biofuel production.</title>
        <authorList>
            <person name="Wohlbach D.J."/>
            <person name="Kuo A."/>
            <person name="Sato T.K."/>
            <person name="Potts K.M."/>
            <person name="Salamov A.A."/>
            <person name="LaButti K.M."/>
            <person name="Sun H."/>
            <person name="Clum A."/>
            <person name="Pangilinan J.L."/>
            <person name="Lindquist E.A."/>
            <person name="Lucas S."/>
            <person name="Lapidus A."/>
            <person name="Jin M."/>
            <person name="Gunawan C."/>
            <person name="Balan V."/>
            <person name="Dale B.E."/>
            <person name="Jeffries T.W."/>
            <person name="Zinkel R."/>
            <person name="Barry K.W."/>
            <person name="Grigoriev I.V."/>
            <person name="Gasch A.P."/>
        </authorList>
    </citation>
    <scope>NUCLEOTIDE SEQUENCE [LARGE SCALE GENOMIC DNA]</scope>
    <source>
        <strain evidence="8">NRRL Y-27907 / 11-Y1</strain>
    </source>
</reference>
<feature type="region of interest" description="Disordered" evidence="5">
    <location>
        <begin position="151"/>
        <end position="213"/>
    </location>
</feature>
<keyword evidence="4" id="KW-0804">Transcription</keyword>
<protein>
    <recommendedName>
        <fullName evidence="6">Zn(2)-C6 fungal-type domain-containing protein</fullName>
    </recommendedName>
</protein>
<dbReference type="OrthoDB" id="2534600at2759"/>
<dbReference type="KEGG" id="spaa:SPAPADRAFT_72116"/>
<feature type="compositionally biased region" description="Low complexity" evidence="5">
    <location>
        <begin position="173"/>
        <end position="184"/>
    </location>
</feature>
<feature type="compositionally biased region" description="Polar residues" evidence="5">
    <location>
        <begin position="191"/>
        <end position="213"/>
    </location>
</feature>
<feature type="compositionally biased region" description="Polar residues" evidence="5">
    <location>
        <begin position="151"/>
        <end position="161"/>
    </location>
</feature>
<feature type="compositionally biased region" description="Polar residues" evidence="5">
    <location>
        <begin position="8"/>
        <end position="28"/>
    </location>
</feature>
<proteinExistence type="predicted"/>
<dbReference type="EMBL" id="GL996503">
    <property type="protein sequence ID" value="EGW31277.1"/>
    <property type="molecule type" value="Genomic_DNA"/>
</dbReference>
<dbReference type="InterPro" id="IPR001138">
    <property type="entry name" value="Zn2Cys6_DnaBD"/>
</dbReference>
<feature type="region of interest" description="Disordered" evidence="5">
    <location>
        <begin position="941"/>
        <end position="984"/>
    </location>
</feature>
<feature type="compositionally biased region" description="Polar residues" evidence="5">
    <location>
        <begin position="227"/>
        <end position="240"/>
    </location>
</feature>
<dbReference type="AlphaFoldDB" id="G3ARF6"/>
<dbReference type="Gene3D" id="4.10.240.10">
    <property type="entry name" value="Zn(2)-C6 fungal-type DNA-binding domain"/>
    <property type="match status" value="1"/>
</dbReference>
<dbReference type="InParanoid" id="G3ARF6"/>
<dbReference type="RefSeq" id="XP_007376055.1">
    <property type="nucleotide sequence ID" value="XM_007375993.1"/>
</dbReference>
<dbReference type="HOGENOM" id="CLU_010476_0_0_1"/>
<gene>
    <name evidence="7" type="ORF">SPAPADRAFT_72116</name>
</gene>
<dbReference type="GO" id="GO:0008270">
    <property type="term" value="F:zinc ion binding"/>
    <property type="evidence" value="ECO:0007669"/>
    <property type="project" value="InterPro"/>
</dbReference>
<dbReference type="CDD" id="cd00067">
    <property type="entry name" value="GAL4"/>
    <property type="match status" value="1"/>
</dbReference>
<dbReference type="STRING" id="619300.G3ARF6"/>
<evidence type="ECO:0000256" key="4">
    <source>
        <dbReference type="ARBA" id="ARBA00023163"/>
    </source>
</evidence>
<keyword evidence="3" id="KW-0238">DNA-binding</keyword>
<feature type="region of interest" description="Disordered" evidence="5">
    <location>
        <begin position="1"/>
        <end position="43"/>
    </location>
</feature>
<dbReference type="SMART" id="SM00066">
    <property type="entry name" value="GAL4"/>
    <property type="match status" value="1"/>
</dbReference>
<sequence>MIHRTFHPNRSYSSSMLPHLSTTNNLQPPNAHDPAASSVDSNNSPESVISNFFTTGGANTINSSVTKLTNKHTIIHPTNKPAKKKKSNIRACDGCAIRKVKCEATRPCSHCVANNLKCTSLRERKKSGPKNLHRKTLDSINSLSEVIEINQPSRSTSANGGATNGAYTPARPALSASSSVSNVLSKEDSNEGSNDPSAMEITSANSTPSSVSAQQAAAFMSNVSSLAASTQPQMPESTTGPVLPMPNPYSASIPLPTGTAIKQDEPSSAQSSTLASPPMSKSETANSTNSAQEYIVTPHHLVENLNLIGEEPAIFELLKPLTLKSLTTNYSKLVEFLVSNYPNVKNSPYNPFHSEINLIHHHNDPLFLSTLLIILTINLLISEFMIKLKKQKFKDFLQYSKKKLMYRAFKNYRNLCHFKVLEIYTLVEMSFIVPPVIPPRSVGNQSQHQFQHLNQYQIYYNLAVSSFHMCNYFHILNLTNTLNTTNSGQVYNYGNEAQEHEKILYINRAITYFQLINVRNNEPLGPVAELFAALYIAERYYVIYSSHNYNLNLTRNNDIVLRLDSQRMRAFISLPGNDLEHDYVFALTKVVNDYRLIDELCHRSNFNVLLSYDSTSMNFAKFTEVQGLISSIPVHEPIHEIVKSILLFKLLLIFPGDFQQCKEVVVTLVSVLNTVLEQADSDVFKVQMSNHQVCQPLLHLLKIFLEMKQKETRENSQDTRDQEDQNILIRYSDNLIKHFPFFNNINKLVRAHKILNNWFLNLSEYRKRKQQRQQQQQQQQQQDIAMPVATARPAPQQPALFGMSPHPPPLLPSLHSSGSLKDQDVDLAELLKDFHDSNIRSNNSSNRVSQDQTPEEYENAQPQHRAEDEEDEEEEFFSIVPKKQHGPKLALPPPVQQTQSATQQPQMTPGNDVDTPASLHFTASTKNFLSLFAATNFEEAMNNTSGGAPGASSGGNLGNGSSSAPGNNSFFNLYQLSNVESSRE</sequence>
<feature type="compositionally biased region" description="Polar residues" evidence="5">
    <location>
        <begin position="266"/>
        <end position="289"/>
    </location>
</feature>
<evidence type="ECO:0000259" key="6">
    <source>
        <dbReference type="PROSITE" id="PS50048"/>
    </source>
</evidence>
<feature type="region of interest" description="Disordered" evidence="5">
    <location>
        <begin position="795"/>
        <end position="818"/>
    </location>
</feature>
<feature type="region of interest" description="Disordered" evidence="5">
    <location>
        <begin position="836"/>
        <end position="914"/>
    </location>
</feature>
<dbReference type="OMA" id="NLCHFKV"/>
<dbReference type="Pfam" id="PF00172">
    <property type="entry name" value="Zn_clus"/>
    <property type="match status" value="1"/>
</dbReference>
<feature type="compositionally biased region" description="Low complexity" evidence="5">
    <location>
        <begin position="959"/>
        <end position="972"/>
    </location>
</feature>
<organism evidence="8">
    <name type="scientific">Spathaspora passalidarum (strain NRRL Y-27907 / 11-Y1)</name>
    <dbReference type="NCBI Taxonomy" id="619300"/>
    <lineage>
        <taxon>Eukaryota</taxon>
        <taxon>Fungi</taxon>
        <taxon>Dikarya</taxon>
        <taxon>Ascomycota</taxon>
        <taxon>Saccharomycotina</taxon>
        <taxon>Pichiomycetes</taxon>
        <taxon>Debaryomycetaceae</taxon>
        <taxon>Spathaspora</taxon>
    </lineage>
</organism>
<name>G3ARF6_SPAPN</name>
<dbReference type="GO" id="GO:0000981">
    <property type="term" value="F:DNA-binding transcription factor activity, RNA polymerase II-specific"/>
    <property type="evidence" value="ECO:0007669"/>
    <property type="project" value="InterPro"/>
</dbReference>
<dbReference type="PANTHER" id="PTHR47663">
    <property type="entry name" value="XYLANOLYTIC TRANSCRIPTIONAL ACTIVATOR XLNR-RELATED"/>
    <property type="match status" value="1"/>
</dbReference>
<evidence type="ECO:0000256" key="3">
    <source>
        <dbReference type="ARBA" id="ARBA00023125"/>
    </source>
</evidence>
<dbReference type="GO" id="GO:0003677">
    <property type="term" value="F:DNA binding"/>
    <property type="evidence" value="ECO:0007669"/>
    <property type="project" value="UniProtKB-KW"/>
</dbReference>
<feature type="compositionally biased region" description="Gly residues" evidence="5">
    <location>
        <begin position="947"/>
        <end position="958"/>
    </location>
</feature>
<keyword evidence="8" id="KW-1185">Reference proteome</keyword>
<dbReference type="eggNOG" id="ENOG502QT79">
    <property type="taxonomic scope" value="Eukaryota"/>
</dbReference>
<evidence type="ECO:0000256" key="2">
    <source>
        <dbReference type="ARBA" id="ARBA00023015"/>
    </source>
</evidence>
<dbReference type="Proteomes" id="UP000000709">
    <property type="component" value="Unassembled WGS sequence"/>
</dbReference>
<dbReference type="SUPFAM" id="SSF57701">
    <property type="entry name" value="Zn2/Cys6 DNA-binding domain"/>
    <property type="match status" value="1"/>
</dbReference>
<feature type="region of interest" description="Disordered" evidence="5">
    <location>
        <begin position="227"/>
        <end position="289"/>
    </location>
</feature>
<evidence type="ECO:0000256" key="1">
    <source>
        <dbReference type="ARBA" id="ARBA00022833"/>
    </source>
</evidence>
<dbReference type="InterPro" id="IPR036864">
    <property type="entry name" value="Zn2-C6_fun-type_DNA-bd_sf"/>
</dbReference>
<accession>G3ARF6</accession>
<feature type="compositionally biased region" description="Polar residues" evidence="5">
    <location>
        <begin position="974"/>
        <end position="984"/>
    </location>
</feature>
<dbReference type="InterPro" id="IPR051439">
    <property type="entry name" value="XlnR/Xlr1"/>
</dbReference>
<dbReference type="PROSITE" id="PS50048">
    <property type="entry name" value="ZN2_CY6_FUNGAL_2"/>
    <property type="match status" value="1"/>
</dbReference>
<feature type="compositionally biased region" description="Low complexity" evidence="5">
    <location>
        <begin position="896"/>
        <end position="909"/>
    </location>
</feature>
<dbReference type="PANTHER" id="PTHR47663:SF1">
    <property type="entry name" value="XYLANOLYTIC TRANSCRIPTIONAL ACTIVATOR XLNR-RELATED"/>
    <property type="match status" value="1"/>
</dbReference>
<evidence type="ECO:0000256" key="5">
    <source>
        <dbReference type="SAM" id="MobiDB-lite"/>
    </source>
</evidence>
<dbReference type="GeneID" id="18875415"/>